<sequence length="136" mass="15164">MDKESLPRWGWLLIGLFGMVLVAELLNFYVFRPAGVPQSFEVIPIITAMAPVLIFIGPWYDEERQHYWEQSQAHIVGDLLFVLVGAALGSAIVLAAIVTIGLPRIVQDILAMGGGFMLSWGLFWWRNTALYAGTLE</sequence>
<dbReference type="Proteomes" id="UP000199112">
    <property type="component" value="Unassembled WGS sequence"/>
</dbReference>
<keyword evidence="3" id="KW-1185">Reference proteome</keyword>
<dbReference type="GeneID" id="30957405"/>
<feature type="transmembrane region" description="Helical" evidence="1">
    <location>
        <begin position="109"/>
        <end position="126"/>
    </location>
</feature>
<keyword evidence="1" id="KW-0812">Transmembrane</keyword>
<gene>
    <name evidence="2" type="ORF">SAMN04487967_1219</name>
</gene>
<dbReference type="EMBL" id="FNWL01000001">
    <property type="protein sequence ID" value="SEH13211.1"/>
    <property type="molecule type" value="Genomic_DNA"/>
</dbReference>
<feature type="transmembrane region" description="Helical" evidence="1">
    <location>
        <begin position="42"/>
        <end position="60"/>
    </location>
</feature>
<dbReference type="OrthoDB" id="201464at2157"/>
<keyword evidence="1" id="KW-1133">Transmembrane helix</keyword>
<dbReference type="RefSeq" id="WP_076580041.1">
    <property type="nucleotide sequence ID" value="NZ_FNWL01000001.1"/>
</dbReference>
<dbReference type="AlphaFoldDB" id="A0A1H6FQL3"/>
<reference evidence="3" key="1">
    <citation type="submission" date="2016-10" db="EMBL/GenBank/DDBJ databases">
        <authorList>
            <person name="Varghese N."/>
            <person name="Submissions S."/>
        </authorList>
    </citation>
    <scope>NUCLEOTIDE SEQUENCE [LARGE SCALE GENOMIC DNA]</scope>
    <source>
        <strain evidence="3">CGMCC 1.8981</strain>
    </source>
</reference>
<name>A0A1H6FQL3_9EURY</name>
<proteinExistence type="predicted"/>
<organism evidence="2 3">
    <name type="scientific">Natronorubrum sediminis</name>
    <dbReference type="NCBI Taxonomy" id="640943"/>
    <lineage>
        <taxon>Archaea</taxon>
        <taxon>Methanobacteriati</taxon>
        <taxon>Methanobacteriota</taxon>
        <taxon>Stenosarchaea group</taxon>
        <taxon>Halobacteria</taxon>
        <taxon>Halobacteriales</taxon>
        <taxon>Natrialbaceae</taxon>
        <taxon>Natronorubrum</taxon>
    </lineage>
</organism>
<feature type="transmembrane region" description="Helical" evidence="1">
    <location>
        <begin position="12"/>
        <end position="30"/>
    </location>
</feature>
<evidence type="ECO:0000313" key="2">
    <source>
        <dbReference type="EMBL" id="SEH13211.1"/>
    </source>
</evidence>
<keyword evidence="1" id="KW-0472">Membrane</keyword>
<protein>
    <submittedName>
        <fullName evidence="2">Uncharacterized protein</fullName>
    </submittedName>
</protein>
<feature type="transmembrane region" description="Helical" evidence="1">
    <location>
        <begin position="80"/>
        <end position="102"/>
    </location>
</feature>
<evidence type="ECO:0000256" key="1">
    <source>
        <dbReference type="SAM" id="Phobius"/>
    </source>
</evidence>
<accession>A0A1H6FQL3</accession>
<evidence type="ECO:0000313" key="3">
    <source>
        <dbReference type="Proteomes" id="UP000199112"/>
    </source>
</evidence>